<dbReference type="GO" id="GO:0004306">
    <property type="term" value="F:ethanolamine-phosphate cytidylyltransferase activity"/>
    <property type="evidence" value="ECO:0007669"/>
    <property type="project" value="UniProtKB-EC"/>
</dbReference>
<evidence type="ECO:0000256" key="6">
    <source>
        <dbReference type="ARBA" id="ARBA00023098"/>
    </source>
</evidence>
<keyword evidence="3" id="KW-0444">Lipid biosynthesis</keyword>
<evidence type="ECO:0000256" key="7">
    <source>
        <dbReference type="ARBA" id="ARBA00023209"/>
    </source>
</evidence>
<evidence type="ECO:0000256" key="4">
    <source>
        <dbReference type="ARBA" id="ARBA00022679"/>
    </source>
</evidence>
<dbReference type="Proteomes" id="UP001151699">
    <property type="component" value="Chromosome A"/>
</dbReference>
<dbReference type="GO" id="GO:0005737">
    <property type="term" value="C:cytoplasm"/>
    <property type="evidence" value="ECO:0007669"/>
    <property type="project" value="TreeGrafter"/>
</dbReference>
<gene>
    <name evidence="14" type="primary">PCYT2_1</name>
    <name evidence="14" type="ORF">Bhyg_02620</name>
</gene>
<sequence>MQFTKETRVWVDGCYDITHFGHANMLRQAKNLGTKLIVGVHSDEDIRRVKRPPVYSQNERVKMVKAIKWTDEVIESAPYKTSIQTLNDYNCDFAVHGDDKSTDNGEDTYDLVKKAKRYVEVPRTAGISTTGLIKRILRRSTFDRNDSDDVVSQYTGMSPFLQTTRKIYEFTKDGCNYCPQSTDKIIYVAGTFDLFHVGHLDFLERAKSLGDYLIVGLHEDDTCILTLSERVMNLLACKYVNEVVVNAPKKVTFDVMDHFNVHQVYHGRFFDSTGDYDPYEIPKKMGKFDRIDSRSDVTTEQIIQRIKRSDEEYRSTNKTKEENEMKYQ</sequence>
<dbReference type="GO" id="GO:0006646">
    <property type="term" value="P:phosphatidylethanolamine biosynthetic process"/>
    <property type="evidence" value="ECO:0007669"/>
    <property type="project" value="InterPro"/>
</dbReference>
<evidence type="ECO:0000256" key="12">
    <source>
        <dbReference type="SAM" id="MobiDB-lite"/>
    </source>
</evidence>
<dbReference type="OrthoDB" id="40021at2759"/>
<feature type="domain" description="Cytidyltransferase-like" evidence="13">
    <location>
        <begin position="11"/>
        <end position="135"/>
    </location>
</feature>
<evidence type="ECO:0000259" key="13">
    <source>
        <dbReference type="Pfam" id="PF01467"/>
    </source>
</evidence>
<keyword evidence="4" id="KW-0808">Transferase</keyword>
<comment type="pathway">
    <text evidence="9">Phospholipid metabolism; phosphatidylethanolamine biosynthesis; phosphatidylethanolamine from ethanolamine: step 2/3.</text>
</comment>
<feature type="region of interest" description="Disordered" evidence="12">
    <location>
        <begin position="308"/>
        <end position="328"/>
    </location>
</feature>
<name>A0A9Q0NC60_9DIPT</name>
<dbReference type="Pfam" id="PF01467">
    <property type="entry name" value="CTP_transf_like"/>
    <property type="match status" value="2"/>
</dbReference>
<organism evidence="14 15">
    <name type="scientific">Pseudolycoriella hygida</name>
    <dbReference type="NCBI Taxonomy" id="35572"/>
    <lineage>
        <taxon>Eukaryota</taxon>
        <taxon>Metazoa</taxon>
        <taxon>Ecdysozoa</taxon>
        <taxon>Arthropoda</taxon>
        <taxon>Hexapoda</taxon>
        <taxon>Insecta</taxon>
        <taxon>Pterygota</taxon>
        <taxon>Neoptera</taxon>
        <taxon>Endopterygota</taxon>
        <taxon>Diptera</taxon>
        <taxon>Nematocera</taxon>
        <taxon>Sciaroidea</taxon>
        <taxon>Sciaridae</taxon>
        <taxon>Pseudolycoriella</taxon>
    </lineage>
</organism>
<dbReference type="PANTHER" id="PTHR45780">
    <property type="entry name" value="ETHANOLAMINE-PHOSPHATE CYTIDYLYLTRANSFERASE"/>
    <property type="match status" value="1"/>
</dbReference>
<evidence type="ECO:0000256" key="2">
    <source>
        <dbReference type="ARBA" id="ARBA00010101"/>
    </source>
</evidence>
<comment type="pathway">
    <text evidence="1">Lipid metabolism.</text>
</comment>
<dbReference type="AlphaFoldDB" id="A0A9Q0NC60"/>
<comment type="similarity">
    <text evidence="2">Belongs to the cytidylyltransferase family.</text>
</comment>
<dbReference type="Gene3D" id="3.40.50.620">
    <property type="entry name" value="HUPs"/>
    <property type="match status" value="2"/>
</dbReference>
<reference evidence="14" key="1">
    <citation type="submission" date="2022-07" db="EMBL/GenBank/DDBJ databases">
        <authorList>
            <person name="Trinca V."/>
            <person name="Uliana J.V.C."/>
            <person name="Torres T.T."/>
            <person name="Ward R.J."/>
            <person name="Monesi N."/>
        </authorList>
    </citation>
    <scope>NUCLEOTIDE SEQUENCE</scope>
    <source>
        <strain evidence="14">HSMRA1968</strain>
        <tissue evidence="14">Whole embryos</tissue>
    </source>
</reference>
<accession>A0A9Q0NC60</accession>
<comment type="caution">
    <text evidence="14">The sequence shown here is derived from an EMBL/GenBank/DDBJ whole genome shotgun (WGS) entry which is preliminary data.</text>
</comment>
<dbReference type="EMBL" id="WJQU01000001">
    <property type="protein sequence ID" value="KAJ6647398.1"/>
    <property type="molecule type" value="Genomic_DNA"/>
</dbReference>
<evidence type="ECO:0000256" key="11">
    <source>
        <dbReference type="ARBA" id="ARBA00031473"/>
    </source>
</evidence>
<keyword evidence="6" id="KW-0443">Lipid metabolism</keyword>
<evidence type="ECO:0000256" key="1">
    <source>
        <dbReference type="ARBA" id="ARBA00005189"/>
    </source>
</evidence>
<evidence type="ECO:0000256" key="9">
    <source>
        <dbReference type="ARBA" id="ARBA00024191"/>
    </source>
</evidence>
<protein>
    <recommendedName>
        <fullName evidence="10">ethanolamine-phosphate cytidylyltransferase</fullName>
        <ecNumber evidence="10">2.7.7.14</ecNumber>
    </recommendedName>
    <alternativeName>
        <fullName evidence="11">CTP:phosphoethanolamine cytidylyltransferase</fullName>
    </alternativeName>
</protein>
<dbReference type="InterPro" id="IPR044608">
    <property type="entry name" value="Ect1/PCYT2"/>
</dbReference>
<evidence type="ECO:0000313" key="14">
    <source>
        <dbReference type="EMBL" id="KAJ6647398.1"/>
    </source>
</evidence>
<evidence type="ECO:0000256" key="8">
    <source>
        <dbReference type="ARBA" id="ARBA00023264"/>
    </source>
</evidence>
<evidence type="ECO:0000313" key="15">
    <source>
        <dbReference type="Proteomes" id="UP001151699"/>
    </source>
</evidence>
<evidence type="ECO:0000256" key="5">
    <source>
        <dbReference type="ARBA" id="ARBA00022695"/>
    </source>
</evidence>
<evidence type="ECO:0000256" key="10">
    <source>
        <dbReference type="ARBA" id="ARBA00024221"/>
    </source>
</evidence>
<feature type="domain" description="Cytidyltransferase-like" evidence="13">
    <location>
        <begin position="188"/>
        <end position="268"/>
    </location>
</feature>
<keyword evidence="15" id="KW-1185">Reference proteome</keyword>
<evidence type="ECO:0000256" key="3">
    <source>
        <dbReference type="ARBA" id="ARBA00022516"/>
    </source>
</evidence>
<dbReference type="InterPro" id="IPR014729">
    <property type="entry name" value="Rossmann-like_a/b/a_fold"/>
</dbReference>
<dbReference type="InterPro" id="IPR004821">
    <property type="entry name" value="Cyt_trans-like"/>
</dbReference>
<dbReference type="PANTHER" id="PTHR45780:SF2">
    <property type="entry name" value="ETHANOLAMINE-PHOSPHATE CYTIDYLYLTRANSFERASE"/>
    <property type="match status" value="1"/>
</dbReference>
<proteinExistence type="inferred from homology"/>
<keyword evidence="5 14" id="KW-0548">Nucleotidyltransferase</keyword>
<dbReference type="NCBIfam" id="TIGR00125">
    <property type="entry name" value="cyt_tran_rel"/>
    <property type="match status" value="2"/>
</dbReference>
<keyword evidence="7" id="KW-0594">Phospholipid biosynthesis</keyword>
<keyword evidence="8" id="KW-1208">Phospholipid metabolism</keyword>
<dbReference type="EC" id="2.7.7.14" evidence="10"/>
<dbReference type="SUPFAM" id="SSF52374">
    <property type="entry name" value="Nucleotidylyl transferase"/>
    <property type="match status" value="2"/>
</dbReference>